<keyword evidence="2" id="KW-0808">Transferase</keyword>
<keyword evidence="3" id="KW-1185">Reference proteome</keyword>
<dbReference type="Proteomes" id="UP000308705">
    <property type="component" value="Unassembled WGS sequence"/>
</dbReference>
<feature type="domain" description="Methyltransferase" evidence="1">
    <location>
        <begin position="44"/>
        <end position="139"/>
    </location>
</feature>
<dbReference type="PANTHER" id="PTHR43464">
    <property type="entry name" value="METHYLTRANSFERASE"/>
    <property type="match status" value="1"/>
</dbReference>
<sequence>MTLHVDQYDEVAESYQQADLTAFRTLVEAHSLLDTLGPADGLRVLDVACGEGFYTRRFADLGAGQVVGVDSSAEMVRLGRSAEEEQPRGIVYHVHDAARMPVLGEFDVVAATYLLHYAVDLDHMRAMCDAMAANLRPGGRLLTLIPNPAMDPAGPGSGKYGFTLDWPLHPVDGDPATLNVAVGGSTVSVSLRYWSERTYREVITGAGYTDVRWHPLRVSPDAPRAFFDDYLANPHAVLVEAVAPRGGSY</sequence>
<dbReference type="EMBL" id="SZQA01000001">
    <property type="protein sequence ID" value="TKK91449.1"/>
    <property type="molecule type" value="Genomic_DNA"/>
</dbReference>
<evidence type="ECO:0000259" key="1">
    <source>
        <dbReference type="Pfam" id="PF13649"/>
    </source>
</evidence>
<dbReference type="OrthoDB" id="3286690at2"/>
<dbReference type="GO" id="GO:0010420">
    <property type="term" value="F:polyprenyldihydroxybenzoate methyltransferase activity"/>
    <property type="evidence" value="ECO:0007669"/>
    <property type="project" value="TreeGrafter"/>
</dbReference>
<dbReference type="InterPro" id="IPR029063">
    <property type="entry name" value="SAM-dependent_MTases_sf"/>
</dbReference>
<keyword evidence="2" id="KW-0489">Methyltransferase</keyword>
<dbReference type="SUPFAM" id="SSF53335">
    <property type="entry name" value="S-adenosyl-L-methionine-dependent methyltransferases"/>
    <property type="match status" value="1"/>
</dbReference>
<accession>A0A4U3MRA7</accession>
<evidence type="ECO:0000313" key="2">
    <source>
        <dbReference type="EMBL" id="TKK91449.1"/>
    </source>
</evidence>
<gene>
    <name evidence="2" type="ORF">FDA94_01300</name>
</gene>
<evidence type="ECO:0000313" key="3">
    <source>
        <dbReference type="Proteomes" id="UP000308705"/>
    </source>
</evidence>
<dbReference type="RefSeq" id="WP_137245137.1">
    <property type="nucleotide sequence ID" value="NZ_SZQA01000001.1"/>
</dbReference>
<dbReference type="AlphaFoldDB" id="A0A4U3MRA7"/>
<name>A0A4U3MRA7_9ACTN</name>
<dbReference type="GO" id="GO:0032259">
    <property type="term" value="P:methylation"/>
    <property type="evidence" value="ECO:0007669"/>
    <property type="project" value="UniProtKB-KW"/>
</dbReference>
<protein>
    <submittedName>
        <fullName evidence="2">Class I SAM-dependent methyltransferase</fullName>
    </submittedName>
</protein>
<dbReference type="Pfam" id="PF13649">
    <property type="entry name" value="Methyltransf_25"/>
    <property type="match status" value="1"/>
</dbReference>
<comment type="caution">
    <text evidence="2">The sequence shown here is derived from an EMBL/GenBank/DDBJ whole genome shotgun (WGS) entry which is preliminary data.</text>
</comment>
<reference evidence="2 3" key="1">
    <citation type="submission" date="2019-04" db="EMBL/GenBank/DDBJ databases">
        <title>Herbidospora sp. NEAU-GS14.nov., a novel actinomycete isolated from soil.</title>
        <authorList>
            <person name="Han L."/>
        </authorList>
    </citation>
    <scope>NUCLEOTIDE SEQUENCE [LARGE SCALE GENOMIC DNA]</scope>
    <source>
        <strain evidence="2 3">NEAU-GS14</strain>
    </source>
</reference>
<dbReference type="CDD" id="cd02440">
    <property type="entry name" value="AdoMet_MTases"/>
    <property type="match status" value="1"/>
</dbReference>
<proteinExistence type="predicted"/>
<dbReference type="PANTHER" id="PTHR43464:SF23">
    <property type="entry name" value="JUVENILE HORMONE ACID O-METHYLTRANSFERASE"/>
    <property type="match status" value="1"/>
</dbReference>
<dbReference type="InterPro" id="IPR041698">
    <property type="entry name" value="Methyltransf_25"/>
</dbReference>
<organism evidence="2 3">
    <name type="scientific">Herbidospora galbida</name>
    <dbReference type="NCBI Taxonomy" id="2575442"/>
    <lineage>
        <taxon>Bacteria</taxon>
        <taxon>Bacillati</taxon>
        <taxon>Actinomycetota</taxon>
        <taxon>Actinomycetes</taxon>
        <taxon>Streptosporangiales</taxon>
        <taxon>Streptosporangiaceae</taxon>
        <taxon>Herbidospora</taxon>
    </lineage>
</organism>
<dbReference type="Gene3D" id="3.40.50.150">
    <property type="entry name" value="Vaccinia Virus protein VP39"/>
    <property type="match status" value="1"/>
</dbReference>